<dbReference type="InterPro" id="IPR001752">
    <property type="entry name" value="Kinesin_motor_dom"/>
</dbReference>
<evidence type="ECO:0000256" key="9">
    <source>
        <dbReference type="ARBA" id="ARBA00023054"/>
    </source>
</evidence>
<feature type="compositionally biased region" description="Polar residues" evidence="16">
    <location>
        <begin position="542"/>
        <end position="552"/>
    </location>
</feature>
<evidence type="ECO:0000256" key="15">
    <source>
        <dbReference type="SAM" id="Coils"/>
    </source>
</evidence>
<feature type="region of interest" description="Disordered" evidence="16">
    <location>
        <begin position="1"/>
        <end position="74"/>
    </location>
</feature>
<feature type="region of interest" description="Disordered" evidence="16">
    <location>
        <begin position="1050"/>
        <end position="1080"/>
    </location>
</feature>
<dbReference type="GO" id="GO:0005524">
    <property type="term" value="F:ATP binding"/>
    <property type="evidence" value="ECO:0007669"/>
    <property type="project" value="UniProtKB-UniRule"/>
</dbReference>
<evidence type="ECO:0000256" key="2">
    <source>
        <dbReference type="ARBA" id="ARBA00022490"/>
    </source>
</evidence>
<evidence type="ECO:0000259" key="17">
    <source>
        <dbReference type="PROSITE" id="PS50067"/>
    </source>
</evidence>
<feature type="coiled-coil region" evidence="15">
    <location>
        <begin position="960"/>
        <end position="987"/>
    </location>
</feature>
<evidence type="ECO:0000256" key="6">
    <source>
        <dbReference type="ARBA" id="ARBA00022741"/>
    </source>
</evidence>
<evidence type="ECO:0000256" key="16">
    <source>
        <dbReference type="SAM" id="MobiDB-lite"/>
    </source>
</evidence>
<comment type="similarity">
    <text evidence="13">Belongs to the TRAFAC class myosin-kinesin ATPase superfamily. Kinesin family. KIN-5/BimC subfamily.</text>
</comment>
<keyword evidence="8 14" id="KW-0067">ATP-binding</keyword>
<feature type="compositionally biased region" description="Basic and acidic residues" evidence="16">
    <location>
        <begin position="65"/>
        <end position="74"/>
    </location>
</feature>
<keyword evidence="3" id="KW-0597">Phosphoprotein</keyword>
<keyword evidence="7" id="KW-0498">Mitosis</keyword>
<dbReference type="GO" id="GO:0005876">
    <property type="term" value="C:spindle microtubule"/>
    <property type="evidence" value="ECO:0007669"/>
    <property type="project" value="TreeGrafter"/>
</dbReference>
<feature type="domain" description="Kinesin motor" evidence="17">
    <location>
        <begin position="80"/>
        <end position="434"/>
    </location>
</feature>
<dbReference type="PROSITE" id="PS50067">
    <property type="entry name" value="KINESIN_MOTOR_2"/>
    <property type="match status" value="1"/>
</dbReference>
<dbReference type="RefSeq" id="XP_056788571.1">
    <property type="nucleotide sequence ID" value="XM_056936636.1"/>
</dbReference>
<evidence type="ECO:0000256" key="3">
    <source>
        <dbReference type="ARBA" id="ARBA00022553"/>
    </source>
</evidence>
<dbReference type="Pfam" id="PF00225">
    <property type="entry name" value="Kinesin"/>
    <property type="match status" value="1"/>
</dbReference>
<comment type="subcellular location">
    <subcellularLocation>
        <location evidence="1">Cytoplasm</location>
        <location evidence="1">Cytoskeleton</location>
    </subcellularLocation>
</comment>
<dbReference type="FunFam" id="3.40.850.10:FF:000051">
    <property type="entry name" value="Kinesin-like protein bimC"/>
    <property type="match status" value="1"/>
</dbReference>
<dbReference type="EMBL" id="JAPWDQ010000009">
    <property type="protein sequence ID" value="KAJ5481141.1"/>
    <property type="molecule type" value="Genomic_DNA"/>
</dbReference>
<feature type="compositionally biased region" description="Low complexity" evidence="16">
    <location>
        <begin position="1133"/>
        <end position="1143"/>
    </location>
</feature>
<gene>
    <name evidence="18" type="ORF">N7539_007035</name>
</gene>
<evidence type="ECO:0000256" key="7">
    <source>
        <dbReference type="ARBA" id="ARBA00022776"/>
    </source>
</evidence>
<keyword evidence="12" id="KW-0131">Cell cycle</keyword>
<protein>
    <submittedName>
        <fullName evidence="18">Kinesin-like protein bimC</fullName>
    </submittedName>
</protein>
<dbReference type="PRINTS" id="PR00380">
    <property type="entry name" value="KINESINHEAVY"/>
</dbReference>
<evidence type="ECO:0000256" key="10">
    <source>
        <dbReference type="ARBA" id="ARBA00023175"/>
    </source>
</evidence>
<dbReference type="Gene3D" id="3.40.850.10">
    <property type="entry name" value="Kinesin motor domain"/>
    <property type="match status" value="1"/>
</dbReference>
<dbReference type="AlphaFoldDB" id="A0A9W9X3J3"/>
<dbReference type="PROSITE" id="PS00411">
    <property type="entry name" value="KINESIN_MOTOR_1"/>
    <property type="match status" value="1"/>
</dbReference>
<dbReference type="SUPFAM" id="SSF52540">
    <property type="entry name" value="P-loop containing nucleoside triphosphate hydrolases"/>
    <property type="match status" value="1"/>
</dbReference>
<keyword evidence="10 14" id="KW-0505">Motor protein</keyword>
<feature type="region of interest" description="Disordered" evidence="16">
    <location>
        <begin position="529"/>
        <end position="555"/>
    </location>
</feature>
<evidence type="ECO:0000256" key="1">
    <source>
        <dbReference type="ARBA" id="ARBA00004245"/>
    </source>
</evidence>
<evidence type="ECO:0000313" key="18">
    <source>
        <dbReference type="EMBL" id="KAJ5481141.1"/>
    </source>
</evidence>
<evidence type="ECO:0000256" key="11">
    <source>
        <dbReference type="ARBA" id="ARBA00023212"/>
    </source>
</evidence>
<feature type="binding site" evidence="14">
    <location>
        <begin position="186"/>
        <end position="193"/>
    </location>
    <ligand>
        <name>ATP</name>
        <dbReference type="ChEBI" id="CHEBI:30616"/>
    </ligand>
</feature>
<evidence type="ECO:0000256" key="5">
    <source>
        <dbReference type="ARBA" id="ARBA00022701"/>
    </source>
</evidence>
<dbReference type="SMART" id="SM00129">
    <property type="entry name" value="KISc"/>
    <property type="match status" value="1"/>
</dbReference>
<dbReference type="GO" id="GO:0072686">
    <property type="term" value="C:mitotic spindle"/>
    <property type="evidence" value="ECO:0007669"/>
    <property type="project" value="TreeGrafter"/>
</dbReference>
<dbReference type="InterPro" id="IPR036961">
    <property type="entry name" value="Kinesin_motor_dom_sf"/>
</dbReference>
<dbReference type="Pfam" id="PF13931">
    <property type="entry name" value="Microtub_bind"/>
    <property type="match status" value="1"/>
</dbReference>
<evidence type="ECO:0000256" key="13">
    <source>
        <dbReference type="ARBA" id="ARBA00034704"/>
    </source>
</evidence>
<reference evidence="18" key="1">
    <citation type="submission" date="2022-12" db="EMBL/GenBank/DDBJ databases">
        <authorList>
            <person name="Petersen C."/>
        </authorList>
    </citation>
    <scope>NUCLEOTIDE SEQUENCE</scope>
    <source>
        <strain evidence="18">IBT 30728</strain>
    </source>
</reference>
<dbReference type="GO" id="GO:0005634">
    <property type="term" value="C:nucleus"/>
    <property type="evidence" value="ECO:0007669"/>
    <property type="project" value="TreeGrafter"/>
</dbReference>
<keyword evidence="2" id="KW-0963">Cytoplasm</keyword>
<sequence length="1208" mass="134859">MPAPGRASTAIPAATRRSGLRQPTRRAGSAVPDRQTTPSAFARPAAPTAPRLQKPAVEQTAPVTKRKDREFEREINEDTSIHVVVRCRGRNEREIKENSGVVLSTEGVSGKSIDLSMGPNAVSNKTYAFDKVFSPAADQTIVYEEVVLPILNEVGCLGQSQILPKFDTNFGTKMLAGYNCTIFAYGQTGTGKTYTMSGDMTDTLGILSDDAGIIPRTLYSLFHKLEDTESTVKCSFIELYNEELRDLLAADDNTKLKIYENEKKGHLGTSVQGMEETYIDSATTGIKLLQMGSHKRQVAATKCNDLSSRSHTVFTITVLIKRTTESGEEYVSSGKLNLVDLAGSENIGRSGAENKRATEAGLINKSLLTLGRVINALVDKSSHIPYRESKLTRLLQDSLGGRTKTCIIATVSPAKHNLEETISTLDYAFRAKNIRNKPQINSLISKSKLLREIGMEIEKLKSELIATRHRNGVYMTPTAYEELTMESESRRIVNEEQRAKIESMESSLRHKVQELFSLTANFNSLKQDNEHTQTRLKDTRSTLEQTESTLKSTSDKLDEETVLRKAHEATEKKLRDVGATLLSSLDTTVEDIHGLHAKIGRKNILDNENREIWEASTGEVSTVTHQIDARIDGFQTQHAEILRNMSNRIDQFVVEELHAVQSTRSQLDDFAVSFDKVELDAKKQAHNAHDEMNEVLEEIKVLREDVKTKVGEGLNGLSAAAGRISEEVIGEFAEFHSQLHSSYSSLGRDIKSMFETMTSHINQQKCEIDKLRLELQEANRQSVEASRKASSNLAQVMEEEQAAARGERDLLMSQIKALIEESNQRQAARFKGKCEVVRTDISAAGDSLEHATAHYDRQIDEWIFKEEQFAKDVNASKDEMKSRMQHDWEAFDQRNVTIQQATESVHQETVRIVDAQMQDMSKQMEALDDFVATARSHNGRFHESQLGSLDALATNGRSSRNLIQEQLSSLEDQVAQLQEDVVMYTDEIEQATAPLDREVRKPLSELRTRITSHSIKEYVPTGATPKKRKYEYDTELPRTEGHDGIRTRHRTSKQFTALPFNEEIEEPPVPSSPASSPAKGFVYSDTAEEVGIQAPSSATKLSNTGLREVDINVAKPILHDNDEESGFVNKPETPTLPLSLDLDSTPDHDESEQPPLKRRRSASSNPPAESKLPPKLISKRMAGMMEGRENVRPSSFTGGRRFRTRNAE</sequence>
<keyword evidence="4" id="KW-0132">Cell division</keyword>
<evidence type="ECO:0000256" key="8">
    <source>
        <dbReference type="ARBA" id="ARBA00022840"/>
    </source>
</evidence>
<dbReference type="InterPro" id="IPR027417">
    <property type="entry name" value="P-loop_NTPase"/>
</dbReference>
<dbReference type="GO" id="GO:0000073">
    <property type="term" value="P:initial mitotic spindle pole body separation"/>
    <property type="evidence" value="ECO:0007669"/>
    <property type="project" value="TreeGrafter"/>
</dbReference>
<dbReference type="GeneID" id="81626885"/>
<proteinExistence type="inferred from homology"/>
<evidence type="ECO:0000256" key="4">
    <source>
        <dbReference type="ARBA" id="ARBA00022618"/>
    </source>
</evidence>
<dbReference type="GO" id="GO:0051301">
    <property type="term" value="P:cell division"/>
    <property type="evidence" value="ECO:0007669"/>
    <property type="project" value="UniProtKB-KW"/>
</dbReference>
<keyword evidence="19" id="KW-1185">Reference proteome</keyword>
<feature type="coiled-coil region" evidence="15">
    <location>
        <begin position="761"/>
        <end position="788"/>
    </location>
</feature>
<reference evidence="18" key="2">
    <citation type="journal article" date="2023" name="IMA Fungus">
        <title>Comparative genomic study of the Penicillium genus elucidates a diverse pangenome and 15 lateral gene transfer events.</title>
        <authorList>
            <person name="Petersen C."/>
            <person name="Sorensen T."/>
            <person name="Nielsen M.R."/>
            <person name="Sondergaard T.E."/>
            <person name="Sorensen J.L."/>
            <person name="Fitzpatrick D.A."/>
            <person name="Frisvad J.C."/>
            <person name="Nielsen K.L."/>
        </authorList>
    </citation>
    <scope>NUCLEOTIDE SEQUENCE</scope>
    <source>
        <strain evidence="18">IBT 30728</strain>
    </source>
</reference>
<dbReference type="InterPro" id="IPR047149">
    <property type="entry name" value="KIF11-like"/>
</dbReference>
<comment type="caution">
    <text evidence="18">The sequence shown here is derived from an EMBL/GenBank/DDBJ whole genome shotgun (WGS) entry which is preliminary data.</text>
</comment>
<keyword evidence="5" id="KW-0493">Microtubule</keyword>
<organism evidence="18 19">
    <name type="scientific">Penicillium diatomitis</name>
    <dbReference type="NCBI Taxonomy" id="2819901"/>
    <lineage>
        <taxon>Eukaryota</taxon>
        <taxon>Fungi</taxon>
        <taxon>Dikarya</taxon>
        <taxon>Ascomycota</taxon>
        <taxon>Pezizomycotina</taxon>
        <taxon>Eurotiomycetes</taxon>
        <taxon>Eurotiomycetidae</taxon>
        <taxon>Eurotiales</taxon>
        <taxon>Aspergillaceae</taxon>
        <taxon>Penicillium</taxon>
    </lineage>
</organism>
<dbReference type="GO" id="GO:0008017">
    <property type="term" value="F:microtubule binding"/>
    <property type="evidence" value="ECO:0007669"/>
    <property type="project" value="InterPro"/>
</dbReference>
<evidence type="ECO:0000256" key="12">
    <source>
        <dbReference type="ARBA" id="ARBA00023306"/>
    </source>
</evidence>
<dbReference type="InterPro" id="IPR047241">
    <property type="entry name" value="KIF11-like_kin_motor_dom"/>
</dbReference>
<feature type="compositionally biased region" description="Low complexity" evidence="16">
    <location>
        <begin position="36"/>
        <end position="50"/>
    </location>
</feature>
<dbReference type="PANTHER" id="PTHR47970">
    <property type="entry name" value="KINESIN-LIKE PROTEIN KIF11"/>
    <property type="match status" value="1"/>
</dbReference>
<feature type="compositionally biased region" description="Basic and acidic residues" evidence="16">
    <location>
        <begin position="529"/>
        <end position="541"/>
    </location>
</feature>
<keyword evidence="9 15" id="KW-0175">Coiled coil</keyword>
<accession>A0A9W9X3J3</accession>
<dbReference type="InterPro" id="IPR025901">
    <property type="entry name" value="Kinesin-assoc_MT-bd_dom"/>
</dbReference>
<evidence type="ECO:0000313" key="19">
    <source>
        <dbReference type="Proteomes" id="UP001148312"/>
    </source>
</evidence>
<dbReference type="InterPro" id="IPR019821">
    <property type="entry name" value="Kinesin_motor_CS"/>
</dbReference>
<dbReference type="PANTHER" id="PTHR47970:SF12">
    <property type="entry name" value="KINESIN FAMILY MEMBER 11"/>
    <property type="match status" value="1"/>
</dbReference>
<feature type="region of interest" description="Disordered" evidence="16">
    <location>
        <begin position="1121"/>
        <end position="1208"/>
    </location>
</feature>
<dbReference type="GO" id="GO:0008574">
    <property type="term" value="F:plus-end-directed microtubule motor activity"/>
    <property type="evidence" value="ECO:0007669"/>
    <property type="project" value="TreeGrafter"/>
</dbReference>
<name>A0A9W9X3J3_9EURO</name>
<keyword evidence="11" id="KW-0206">Cytoskeleton</keyword>
<keyword evidence="6 14" id="KW-0547">Nucleotide-binding</keyword>
<evidence type="ECO:0000256" key="14">
    <source>
        <dbReference type="PROSITE-ProRule" id="PRU00283"/>
    </source>
</evidence>
<dbReference type="Proteomes" id="UP001148312">
    <property type="component" value="Unassembled WGS sequence"/>
</dbReference>
<dbReference type="GO" id="GO:0007018">
    <property type="term" value="P:microtubule-based movement"/>
    <property type="evidence" value="ECO:0007669"/>
    <property type="project" value="InterPro"/>
</dbReference>
<dbReference type="CDD" id="cd01364">
    <property type="entry name" value="KISc_BimC_Eg5"/>
    <property type="match status" value="1"/>
</dbReference>